<proteinExistence type="predicted"/>
<dbReference type="AlphaFoldDB" id="A0AAV7PIW0"/>
<reference evidence="2" key="1">
    <citation type="journal article" date="2022" name="bioRxiv">
        <title>Sequencing and chromosome-scale assembly of the giantPleurodeles waltlgenome.</title>
        <authorList>
            <person name="Brown T."/>
            <person name="Elewa A."/>
            <person name="Iarovenko S."/>
            <person name="Subramanian E."/>
            <person name="Araus A.J."/>
            <person name="Petzold A."/>
            <person name="Susuki M."/>
            <person name="Suzuki K.-i.T."/>
            <person name="Hayashi T."/>
            <person name="Toyoda A."/>
            <person name="Oliveira C."/>
            <person name="Osipova E."/>
            <person name="Leigh N.D."/>
            <person name="Simon A."/>
            <person name="Yun M.H."/>
        </authorList>
    </citation>
    <scope>NUCLEOTIDE SEQUENCE</scope>
    <source>
        <strain evidence="2">20211129_DDA</strain>
        <tissue evidence="2">Liver</tissue>
    </source>
</reference>
<feature type="region of interest" description="Disordered" evidence="1">
    <location>
        <begin position="88"/>
        <end position="123"/>
    </location>
</feature>
<dbReference type="EMBL" id="JANPWB010000011">
    <property type="protein sequence ID" value="KAJ1127327.1"/>
    <property type="molecule type" value="Genomic_DNA"/>
</dbReference>
<gene>
    <name evidence="2" type="ORF">NDU88_005730</name>
</gene>
<name>A0AAV7PIW0_PLEWA</name>
<sequence>MVGGMESEAKVREALALLCQAGRLDLLKEGALAPTRPARRASAGVAAVVAACSLPRVAASGKVRCASQGAGARGGPGAGPRRVYGRVRVGESSGVSREPGRAGMRPSGISAQKGRAGPHVAAGQQALEQGQLGALEPSASKKGRGKAVGAHQERLGGFRLRKLKPSAAGDTAASAARSGTVALPSGKQGKGGHGDGAHFGLRDVGSFPGGGAIWSFSREGGRRGPQGTLVLKMAYHAPMEQR</sequence>
<comment type="caution">
    <text evidence="2">The sequence shown here is derived from an EMBL/GenBank/DDBJ whole genome shotgun (WGS) entry which is preliminary data.</text>
</comment>
<protein>
    <submittedName>
        <fullName evidence="2">Uncharacterized protein</fullName>
    </submittedName>
</protein>
<evidence type="ECO:0000313" key="3">
    <source>
        <dbReference type="Proteomes" id="UP001066276"/>
    </source>
</evidence>
<accession>A0AAV7PIW0</accession>
<evidence type="ECO:0000313" key="2">
    <source>
        <dbReference type="EMBL" id="KAJ1127327.1"/>
    </source>
</evidence>
<feature type="compositionally biased region" description="Low complexity" evidence="1">
    <location>
        <begin position="171"/>
        <end position="180"/>
    </location>
</feature>
<feature type="compositionally biased region" description="Low complexity" evidence="1">
    <location>
        <begin position="88"/>
        <end position="97"/>
    </location>
</feature>
<evidence type="ECO:0000256" key="1">
    <source>
        <dbReference type="SAM" id="MobiDB-lite"/>
    </source>
</evidence>
<dbReference type="Proteomes" id="UP001066276">
    <property type="component" value="Chromosome 7"/>
</dbReference>
<feature type="region of interest" description="Disordered" evidence="1">
    <location>
        <begin position="171"/>
        <end position="193"/>
    </location>
</feature>
<keyword evidence="3" id="KW-1185">Reference proteome</keyword>
<organism evidence="2 3">
    <name type="scientific">Pleurodeles waltl</name>
    <name type="common">Iberian ribbed newt</name>
    <dbReference type="NCBI Taxonomy" id="8319"/>
    <lineage>
        <taxon>Eukaryota</taxon>
        <taxon>Metazoa</taxon>
        <taxon>Chordata</taxon>
        <taxon>Craniata</taxon>
        <taxon>Vertebrata</taxon>
        <taxon>Euteleostomi</taxon>
        <taxon>Amphibia</taxon>
        <taxon>Batrachia</taxon>
        <taxon>Caudata</taxon>
        <taxon>Salamandroidea</taxon>
        <taxon>Salamandridae</taxon>
        <taxon>Pleurodelinae</taxon>
        <taxon>Pleurodeles</taxon>
    </lineage>
</organism>